<dbReference type="Proteomes" id="UP000266723">
    <property type="component" value="Unassembled WGS sequence"/>
</dbReference>
<evidence type="ECO:0000313" key="2">
    <source>
        <dbReference type="Proteomes" id="UP000266723"/>
    </source>
</evidence>
<organism evidence="1 2">
    <name type="scientific">Brassica cretica</name>
    <name type="common">Mustard</name>
    <dbReference type="NCBI Taxonomy" id="69181"/>
    <lineage>
        <taxon>Eukaryota</taxon>
        <taxon>Viridiplantae</taxon>
        <taxon>Streptophyta</taxon>
        <taxon>Embryophyta</taxon>
        <taxon>Tracheophyta</taxon>
        <taxon>Spermatophyta</taxon>
        <taxon>Magnoliopsida</taxon>
        <taxon>eudicotyledons</taxon>
        <taxon>Gunneridae</taxon>
        <taxon>Pentapetalae</taxon>
        <taxon>rosids</taxon>
        <taxon>malvids</taxon>
        <taxon>Brassicales</taxon>
        <taxon>Brassicaceae</taxon>
        <taxon>Brassiceae</taxon>
        <taxon>Brassica</taxon>
    </lineage>
</organism>
<reference evidence="1 2" key="1">
    <citation type="journal article" date="2020" name="BMC Genomics">
        <title>Intraspecific diversification of the crop wild relative Brassica cretica Lam. using demographic model selection.</title>
        <authorList>
            <person name="Kioukis A."/>
            <person name="Michalopoulou V.A."/>
            <person name="Briers L."/>
            <person name="Pirintsos S."/>
            <person name="Studholme D.J."/>
            <person name="Pavlidis P."/>
            <person name="Sarris P.F."/>
        </authorList>
    </citation>
    <scope>NUCLEOTIDE SEQUENCE [LARGE SCALE GENOMIC DNA]</scope>
    <source>
        <strain evidence="2">cv. PFS-1207/04</strain>
    </source>
</reference>
<keyword evidence="2" id="KW-1185">Reference proteome</keyword>
<name>A0ABQ7CAL4_BRACR</name>
<protein>
    <submittedName>
        <fullName evidence="1">Uncharacterized protein</fullName>
    </submittedName>
</protein>
<accession>A0ABQ7CAL4</accession>
<dbReference type="EMBL" id="QGKV02000832">
    <property type="protein sequence ID" value="KAF3548283.1"/>
    <property type="molecule type" value="Genomic_DNA"/>
</dbReference>
<proteinExistence type="predicted"/>
<comment type="caution">
    <text evidence="1">The sequence shown here is derived from an EMBL/GenBank/DDBJ whole genome shotgun (WGS) entry which is preliminary data.</text>
</comment>
<sequence>MRVSDKYHQAYYRKKKRQLRSKEDLVETEELEELPLDGEDLKILEVEGNI</sequence>
<evidence type="ECO:0000313" key="1">
    <source>
        <dbReference type="EMBL" id="KAF3548283.1"/>
    </source>
</evidence>
<gene>
    <name evidence="1" type="ORF">DY000_02002100</name>
</gene>